<evidence type="ECO:0000313" key="4">
    <source>
        <dbReference type="Proteomes" id="UP000027982"/>
    </source>
</evidence>
<dbReference type="EMBL" id="CP007139">
    <property type="protein sequence ID" value="AIE83911.1"/>
    <property type="molecule type" value="Genomic_DNA"/>
</dbReference>
<feature type="domain" description="Glycosyltransferase subfamily 4-like N-terminal" evidence="2">
    <location>
        <begin position="18"/>
        <end position="175"/>
    </location>
</feature>
<dbReference type="SUPFAM" id="SSF53756">
    <property type="entry name" value="UDP-Glycosyltransferase/glycogen phosphorylase"/>
    <property type="match status" value="1"/>
</dbReference>
<dbReference type="eggNOG" id="COG0438">
    <property type="taxonomic scope" value="Bacteria"/>
</dbReference>
<protein>
    <submittedName>
        <fullName evidence="3">Glycosyl transferase group 1</fullName>
    </submittedName>
</protein>
<keyword evidence="4" id="KW-1185">Reference proteome</keyword>
<proteinExistence type="predicted"/>
<dbReference type="STRING" id="661478.OP10G_0543"/>
<dbReference type="Proteomes" id="UP000027982">
    <property type="component" value="Chromosome"/>
</dbReference>
<dbReference type="Pfam" id="PF13692">
    <property type="entry name" value="Glyco_trans_1_4"/>
    <property type="match status" value="1"/>
</dbReference>
<gene>
    <name evidence="3" type="ORF">OP10G_0543</name>
</gene>
<dbReference type="HOGENOM" id="CLU_775479_0_0_0"/>
<keyword evidence="1 3" id="KW-0808">Transferase</keyword>
<evidence type="ECO:0000256" key="1">
    <source>
        <dbReference type="ARBA" id="ARBA00022679"/>
    </source>
</evidence>
<dbReference type="CDD" id="cd03801">
    <property type="entry name" value="GT4_PimA-like"/>
    <property type="match status" value="1"/>
</dbReference>
<dbReference type="RefSeq" id="WP_025227432.1">
    <property type="nucleotide sequence ID" value="NZ_CP007139.1"/>
</dbReference>
<dbReference type="KEGG" id="fgi:OP10G_0543"/>
<reference evidence="3 4" key="1">
    <citation type="journal article" date="2014" name="PLoS ONE">
        <title>The first complete genome sequence of the class fimbriimonadia in the phylum armatimonadetes.</title>
        <authorList>
            <person name="Hu Z.Y."/>
            <person name="Wang Y.Z."/>
            <person name="Im W.T."/>
            <person name="Wang S.Y."/>
            <person name="Zhao G.P."/>
            <person name="Zheng H.J."/>
            <person name="Quan Z.X."/>
        </authorList>
    </citation>
    <scope>NUCLEOTIDE SEQUENCE [LARGE SCALE GENOMIC DNA]</scope>
    <source>
        <strain evidence="3">Gsoil 348</strain>
    </source>
</reference>
<dbReference type="GO" id="GO:0009103">
    <property type="term" value="P:lipopolysaccharide biosynthetic process"/>
    <property type="evidence" value="ECO:0007669"/>
    <property type="project" value="TreeGrafter"/>
</dbReference>
<accession>A0A068NK88</accession>
<sequence>MARRSYEIAHVLMTGEPVGGVWGFSLDLARGLAVHGVRTTLATMGHSPTTSQVEEAQGVPGLELHHTESRPDTEAAAQWLLALADRVRPDVVHLNGFAHTSLPWNVPSLVVAHGDAVSRRLAVRPGLAITPDLHEYKQQVQRGLSSASMVVSSTLAGLADLQRNYEVAPPSRAIPIGKSRSEPLGARKRPLVLSAARCWDESKNLNVLQQAARQVEWAVYVAGDLPQDRQPRMQEVNFLGRLCPGALSAWFSRASLYALPAKYDPDGLSALEAALAGCALVLADIPSLRELWNGVAIFAPADDSAAFAAAIQQFSEDPIRRFDFAGRALERAQRYSVPAMACDYLFAYQDLKQAVGLDLASAAHPGVSLL</sequence>
<dbReference type="PANTHER" id="PTHR46401:SF2">
    <property type="entry name" value="GLYCOSYLTRANSFERASE WBBK-RELATED"/>
    <property type="match status" value="1"/>
</dbReference>
<evidence type="ECO:0000259" key="2">
    <source>
        <dbReference type="Pfam" id="PF13439"/>
    </source>
</evidence>
<dbReference type="AlphaFoldDB" id="A0A068NK88"/>
<dbReference type="Gene3D" id="3.40.50.2000">
    <property type="entry name" value="Glycogen Phosphorylase B"/>
    <property type="match status" value="2"/>
</dbReference>
<dbReference type="Pfam" id="PF13439">
    <property type="entry name" value="Glyco_transf_4"/>
    <property type="match status" value="1"/>
</dbReference>
<name>A0A068NK88_FIMGI</name>
<dbReference type="InterPro" id="IPR028098">
    <property type="entry name" value="Glyco_trans_4-like_N"/>
</dbReference>
<organism evidence="3 4">
    <name type="scientific">Fimbriimonas ginsengisoli Gsoil 348</name>
    <dbReference type="NCBI Taxonomy" id="661478"/>
    <lineage>
        <taxon>Bacteria</taxon>
        <taxon>Bacillati</taxon>
        <taxon>Armatimonadota</taxon>
        <taxon>Fimbriimonadia</taxon>
        <taxon>Fimbriimonadales</taxon>
        <taxon>Fimbriimonadaceae</taxon>
        <taxon>Fimbriimonas</taxon>
    </lineage>
</organism>
<dbReference type="PANTHER" id="PTHR46401">
    <property type="entry name" value="GLYCOSYLTRANSFERASE WBBK-RELATED"/>
    <property type="match status" value="1"/>
</dbReference>
<evidence type="ECO:0000313" key="3">
    <source>
        <dbReference type="EMBL" id="AIE83911.1"/>
    </source>
</evidence>
<dbReference type="GO" id="GO:0016757">
    <property type="term" value="F:glycosyltransferase activity"/>
    <property type="evidence" value="ECO:0007669"/>
    <property type="project" value="TreeGrafter"/>
</dbReference>
<dbReference type="OrthoDB" id="7847955at2"/>